<gene>
    <name evidence="8" type="ORF">AAK873_11475</name>
</gene>
<dbReference type="GO" id="GO:0016787">
    <property type="term" value="F:hydrolase activity"/>
    <property type="evidence" value="ECO:0007669"/>
    <property type="project" value="UniProtKB-KW"/>
</dbReference>
<evidence type="ECO:0000256" key="3">
    <source>
        <dbReference type="ARBA" id="ARBA00022723"/>
    </source>
</evidence>
<proteinExistence type="predicted"/>
<dbReference type="SUPFAM" id="SSF56300">
    <property type="entry name" value="Metallo-dependent phosphatases"/>
    <property type="match status" value="1"/>
</dbReference>
<keyword evidence="5" id="KW-0472">Membrane</keyword>
<evidence type="ECO:0000313" key="9">
    <source>
        <dbReference type="Proteomes" id="UP001565200"/>
    </source>
</evidence>
<sequence>MARKYTYFISDMHLGATYLKNPLEYEKRVVDWLMSVKDEAKAIYMLGDILDYWYEYRTVVPRGYVRFFGALATLADEGVKIYWFIGNHDIWLFDYLRDEIGLTVIDGYSEVTIEGKKFFLSHGDGVGRLKPAFRMMRAIFRNKICQKLYSAIHPRWTIPFALNWSSHSRNFSEETPLWNGPENEALIEFAKEYRTTHPDIDYFIFGHRHVLVDYNIADDCHVVILGDWIHHFSYARYDGNCVKLGRFVS</sequence>
<dbReference type="Gene3D" id="3.60.21.10">
    <property type="match status" value="1"/>
</dbReference>
<accession>A0ABV4CXU1</accession>
<dbReference type="InterPro" id="IPR029052">
    <property type="entry name" value="Metallo-depent_PP-like"/>
</dbReference>
<dbReference type="PANTHER" id="PTHR34990">
    <property type="entry name" value="UDP-2,3-DIACYLGLUCOSAMINE HYDROLASE-RELATED"/>
    <property type="match status" value="1"/>
</dbReference>
<dbReference type="Proteomes" id="UP001565200">
    <property type="component" value="Unassembled WGS sequence"/>
</dbReference>
<dbReference type="RefSeq" id="WP_121699309.1">
    <property type="nucleotide sequence ID" value="NZ_JBCLPP010000037.1"/>
</dbReference>
<dbReference type="PANTHER" id="PTHR34990:SF1">
    <property type="entry name" value="UDP-2,3-DIACYLGLUCOSAMINE HYDROLASE"/>
    <property type="match status" value="1"/>
</dbReference>
<dbReference type="CDD" id="cd07398">
    <property type="entry name" value="MPP_YbbF-LpxH"/>
    <property type="match status" value="1"/>
</dbReference>
<reference evidence="8 9" key="1">
    <citation type="submission" date="2024-03" db="EMBL/GenBank/DDBJ databases">
        <title>Mouse gut bacterial collection (mGBC) of GemPharmatech.</title>
        <authorList>
            <person name="He Y."/>
            <person name="Dong L."/>
            <person name="Wu D."/>
            <person name="Gao X."/>
            <person name="Lin Z."/>
        </authorList>
    </citation>
    <scope>NUCLEOTIDE SEQUENCE [LARGE SCALE GENOMIC DNA]</scope>
    <source>
        <strain evidence="8 9">54-13</strain>
    </source>
</reference>
<dbReference type="InterPro" id="IPR004843">
    <property type="entry name" value="Calcineurin-like_PHP"/>
</dbReference>
<evidence type="ECO:0000256" key="6">
    <source>
        <dbReference type="ARBA" id="ARBA00023211"/>
    </source>
</evidence>
<keyword evidence="4 8" id="KW-0378">Hydrolase</keyword>
<keyword evidence="3" id="KW-0479">Metal-binding</keyword>
<evidence type="ECO:0000256" key="5">
    <source>
        <dbReference type="ARBA" id="ARBA00023136"/>
    </source>
</evidence>
<protein>
    <submittedName>
        <fullName evidence="8">UDP-2,3-diacylglucosamine diphosphatase</fullName>
        <ecNumber evidence="8">3.6.1.54</ecNumber>
    </submittedName>
</protein>
<evidence type="ECO:0000259" key="7">
    <source>
        <dbReference type="Pfam" id="PF00149"/>
    </source>
</evidence>
<organism evidence="8 9">
    <name type="scientific">Heminiphilus faecis</name>
    <dbReference type="NCBI Taxonomy" id="2601703"/>
    <lineage>
        <taxon>Bacteria</taxon>
        <taxon>Pseudomonadati</taxon>
        <taxon>Bacteroidota</taxon>
        <taxon>Bacteroidia</taxon>
        <taxon>Bacteroidales</taxon>
        <taxon>Muribaculaceae</taxon>
        <taxon>Heminiphilus</taxon>
    </lineage>
</organism>
<keyword evidence="9" id="KW-1185">Reference proteome</keyword>
<dbReference type="Pfam" id="PF00149">
    <property type="entry name" value="Metallophos"/>
    <property type="match status" value="1"/>
</dbReference>
<feature type="domain" description="Calcineurin-like phosphoesterase" evidence="7">
    <location>
        <begin position="7"/>
        <end position="210"/>
    </location>
</feature>
<dbReference type="InterPro" id="IPR043461">
    <property type="entry name" value="LpxH-like"/>
</dbReference>
<name>A0ABV4CXU1_9BACT</name>
<evidence type="ECO:0000313" key="8">
    <source>
        <dbReference type="EMBL" id="MEY8246228.1"/>
    </source>
</evidence>
<keyword evidence="1" id="KW-1003">Cell membrane</keyword>
<evidence type="ECO:0000256" key="4">
    <source>
        <dbReference type="ARBA" id="ARBA00022801"/>
    </source>
</evidence>
<dbReference type="EC" id="3.6.1.54" evidence="8"/>
<evidence type="ECO:0000256" key="2">
    <source>
        <dbReference type="ARBA" id="ARBA00022519"/>
    </source>
</evidence>
<comment type="caution">
    <text evidence="8">The sequence shown here is derived from an EMBL/GenBank/DDBJ whole genome shotgun (WGS) entry which is preliminary data.</text>
</comment>
<keyword evidence="6" id="KW-0464">Manganese</keyword>
<evidence type="ECO:0000256" key="1">
    <source>
        <dbReference type="ARBA" id="ARBA00022475"/>
    </source>
</evidence>
<dbReference type="EMBL" id="JBCLPP010000037">
    <property type="protein sequence ID" value="MEY8246228.1"/>
    <property type="molecule type" value="Genomic_DNA"/>
</dbReference>
<keyword evidence="2" id="KW-0997">Cell inner membrane</keyword>